<keyword evidence="1" id="KW-1133">Transmembrane helix</keyword>
<dbReference type="AlphaFoldDB" id="A0A2S3XIE7"/>
<evidence type="ECO:0000313" key="2">
    <source>
        <dbReference type="EMBL" id="PTH79712.1"/>
    </source>
</evidence>
<dbReference type="KEGG" id="avo:AMS64_16640"/>
<sequence>MVPKLSLQRRGITIGVPLLSILSLMLLGYFCSHPSLTERPANTRDWYWPDLPLAQDLPPMPARIASLWPMAPKQLKDTDSVTMDAARKEAARQAMQQNGILIAIITQGRGRQALLLGPDAEPLALRPGMALPDGRDVLAINADSLQWRDAQGKEGILYLYPSPEQGDFSSTSSISTLSPTRP</sequence>
<dbReference type="Proteomes" id="UP000241986">
    <property type="component" value="Unassembled WGS sequence"/>
</dbReference>
<reference evidence="2 3" key="1">
    <citation type="submission" date="2018-03" db="EMBL/GenBank/DDBJ databases">
        <title>Aeromonas veronii whole genome sequencing and analysis.</title>
        <authorList>
            <person name="Xie H."/>
            <person name="Liu T."/>
            <person name="Wang K."/>
        </authorList>
    </citation>
    <scope>NUCLEOTIDE SEQUENCE [LARGE SCALE GENOMIC DNA]</scope>
    <source>
        <strain evidence="2 3">XH.VA.1</strain>
    </source>
</reference>
<accession>A0A2S3XIE7</accession>
<evidence type="ECO:0000256" key="1">
    <source>
        <dbReference type="SAM" id="Phobius"/>
    </source>
</evidence>
<feature type="transmembrane region" description="Helical" evidence="1">
    <location>
        <begin position="12"/>
        <end position="30"/>
    </location>
</feature>
<name>A0A2S3XIE7_AERVE</name>
<dbReference type="RefSeq" id="WP_064336928.1">
    <property type="nucleotide sequence ID" value="NZ_CAWOON010000029.1"/>
</dbReference>
<protein>
    <submittedName>
        <fullName evidence="2">Uncharacterized protein</fullName>
    </submittedName>
</protein>
<dbReference type="EMBL" id="PZKL01000039">
    <property type="protein sequence ID" value="PTH79712.1"/>
    <property type="molecule type" value="Genomic_DNA"/>
</dbReference>
<evidence type="ECO:0000313" key="3">
    <source>
        <dbReference type="Proteomes" id="UP000241986"/>
    </source>
</evidence>
<gene>
    <name evidence="2" type="ORF">DAA48_17495</name>
</gene>
<comment type="caution">
    <text evidence="2">The sequence shown here is derived from an EMBL/GenBank/DDBJ whole genome shotgun (WGS) entry which is preliminary data.</text>
</comment>
<keyword evidence="1" id="KW-0812">Transmembrane</keyword>
<organism evidence="2 3">
    <name type="scientific">Aeromonas veronii</name>
    <dbReference type="NCBI Taxonomy" id="654"/>
    <lineage>
        <taxon>Bacteria</taxon>
        <taxon>Pseudomonadati</taxon>
        <taxon>Pseudomonadota</taxon>
        <taxon>Gammaproteobacteria</taxon>
        <taxon>Aeromonadales</taxon>
        <taxon>Aeromonadaceae</taxon>
        <taxon>Aeromonas</taxon>
    </lineage>
</organism>
<proteinExistence type="predicted"/>
<keyword evidence="1" id="KW-0472">Membrane</keyword>